<dbReference type="EMBL" id="JARUJP010000010">
    <property type="protein sequence ID" value="MDW8801520.1"/>
    <property type="molecule type" value="Genomic_DNA"/>
</dbReference>
<evidence type="ECO:0000313" key="1">
    <source>
        <dbReference type="EMBL" id="MDW8801520.1"/>
    </source>
</evidence>
<dbReference type="PANTHER" id="PTHR16222:SF12">
    <property type="entry name" value="ADP-RIBOSYLGLYCOHYDROLASE-RELATED"/>
    <property type="match status" value="1"/>
</dbReference>
<dbReference type="PANTHER" id="PTHR16222">
    <property type="entry name" value="ADP-RIBOSYLGLYCOHYDROLASE"/>
    <property type="match status" value="1"/>
</dbReference>
<organism evidence="1 2">
    <name type="scientific">Clostridium tanneri</name>
    <dbReference type="NCBI Taxonomy" id="3037988"/>
    <lineage>
        <taxon>Bacteria</taxon>
        <taxon>Bacillati</taxon>
        <taxon>Bacillota</taxon>
        <taxon>Clostridia</taxon>
        <taxon>Eubacteriales</taxon>
        <taxon>Clostridiaceae</taxon>
        <taxon>Clostridium</taxon>
    </lineage>
</organism>
<comment type="caution">
    <text evidence="1">The sequence shown here is derived from an EMBL/GenBank/DDBJ whole genome shotgun (WGS) entry which is preliminary data.</text>
</comment>
<keyword evidence="2" id="KW-1185">Reference proteome</keyword>
<gene>
    <name evidence="1" type="ORF">P8V03_10190</name>
</gene>
<dbReference type="Gene3D" id="1.10.4080.10">
    <property type="entry name" value="ADP-ribosylation/Crystallin J1"/>
    <property type="match status" value="1"/>
</dbReference>
<dbReference type="SUPFAM" id="SSF101478">
    <property type="entry name" value="ADP-ribosylglycohydrolase"/>
    <property type="match status" value="1"/>
</dbReference>
<name>A0ABU4JTP1_9CLOT</name>
<dbReference type="InterPro" id="IPR005502">
    <property type="entry name" value="Ribosyl_crysJ1"/>
</dbReference>
<sequence>MLGAITGDIIGSVYEWNNIKTKSFELFSPKSRFTDDSVLTVATMEAIIKDKSFSESYKYWFRKYSNAGFGGSFMRWAMLDEREPYGSYGNGSAMRVSPVGFYYNSIEEVLAKAEESAAVTHNHLEGIKGAKATAASIFLARKGRKKDEIKDYVEKNFGYNLEESLESIRSWYSFDVSCQGSVPQAIRSFLESTDYEDAIRNAISIGGDSDTIACITGGIAEAYYKEIPDYILKGAKELLPEEMKEVLKAFYQQLDNN</sequence>
<proteinExistence type="predicted"/>
<reference evidence="1 2" key="1">
    <citation type="submission" date="2023-04" db="EMBL/GenBank/DDBJ databases">
        <title>Clostridium tannerae sp. nov., isolated from the fecal material of an alpaca.</title>
        <authorList>
            <person name="Miller S."/>
            <person name="Hendry M."/>
            <person name="King J."/>
            <person name="Sankaranarayanan K."/>
            <person name="Lawson P.A."/>
        </authorList>
    </citation>
    <scope>NUCLEOTIDE SEQUENCE [LARGE SCALE GENOMIC DNA]</scope>
    <source>
        <strain evidence="1 2">A1-XYC3</strain>
    </source>
</reference>
<dbReference type="InterPro" id="IPR050792">
    <property type="entry name" value="ADP-ribosylglycohydrolase"/>
</dbReference>
<dbReference type="InterPro" id="IPR036705">
    <property type="entry name" value="Ribosyl_crysJ1_sf"/>
</dbReference>
<protein>
    <submittedName>
        <fullName evidence="1">ADP-ribosylglycohydrolase family protein</fullName>
    </submittedName>
</protein>
<dbReference type="Proteomes" id="UP001281656">
    <property type="component" value="Unassembled WGS sequence"/>
</dbReference>
<accession>A0ABU4JTP1</accession>
<dbReference type="RefSeq" id="WP_261670369.1">
    <property type="nucleotide sequence ID" value="NZ_JARUJP010000010.1"/>
</dbReference>
<dbReference type="Pfam" id="PF03747">
    <property type="entry name" value="ADP_ribosyl_GH"/>
    <property type="match status" value="1"/>
</dbReference>
<evidence type="ECO:0000313" key="2">
    <source>
        <dbReference type="Proteomes" id="UP001281656"/>
    </source>
</evidence>